<evidence type="ECO:0000256" key="1">
    <source>
        <dbReference type="SAM" id="Phobius"/>
    </source>
</evidence>
<keyword evidence="1" id="KW-1133">Transmembrane helix</keyword>
<name>W1YA99_9ZZZZ</name>
<accession>W1YA99</accession>
<dbReference type="EMBL" id="AZMM01006626">
    <property type="protein sequence ID" value="ETJ39503.1"/>
    <property type="molecule type" value="Genomic_DNA"/>
</dbReference>
<feature type="transmembrane region" description="Helical" evidence="1">
    <location>
        <begin position="46"/>
        <end position="67"/>
    </location>
</feature>
<gene>
    <name evidence="2" type="ORF">Q604_UNBC06626G0001</name>
</gene>
<feature type="transmembrane region" description="Helical" evidence="1">
    <location>
        <begin position="6"/>
        <end position="25"/>
    </location>
</feature>
<dbReference type="AlphaFoldDB" id="W1YA99"/>
<evidence type="ECO:0000313" key="2">
    <source>
        <dbReference type="EMBL" id="ETJ39503.1"/>
    </source>
</evidence>
<protein>
    <submittedName>
        <fullName evidence="2">Uncharacterized protein</fullName>
    </submittedName>
</protein>
<keyword evidence="1" id="KW-0812">Transmembrane</keyword>
<comment type="caution">
    <text evidence="2">The sequence shown here is derived from an EMBL/GenBank/DDBJ whole genome shotgun (WGS) entry which is preliminary data.</text>
</comment>
<feature type="non-terminal residue" evidence="2">
    <location>
        <position position="1"/>
    </location>
</feature>
<organism evidence="2">
    <name type="scientific">human gut metagenome</name>
    <dbReference type="NCBI Taxonomy" id="408170"/>
    <lineage>
        <taxon>unclassified sequences</taxon>
        <taxon>metagenomes</taxon>
        <taxon>organismal metagenomes</taxon>
    </lineage>
</organism>
<keyword evidence="1" id="KW-0472">Membrane</keyword>
<feature type="non-terminal residue" evidence="2">
    <location>
        <position position="73"/>
    </location>
</feature>
<reference evidence="2" key="1">
    <citation type="submission" date="2013-12" db="EMBL/GenBank/DDBJ databases">
        <title>A Varibaculum cambriense genome reconstructed from a premature infant gut community with otherwise low bacterial novelty that shifts toward anaerobic metabolism during the third week of life.</title>
        <authorList>
            <person name="Brown C.T."/>
            <person name="Sharon I."/>
            <person name="Thomas B.C."/>
            <person name="Castelle C.J."/>
            <person name="Morowitz M.J."/>
            <person name="Banfield J.F."/>
        </authorList>
    </citation>
    <scope>NUCLEOTIDE SEQUENCE</scope>
</reference>
<proteinExistence type="predicted"/>
<sequence>CYSLYTGYNHLCIPINTLILYHLHLCIVKRMRTAFKTLKIQEITSFIYFVVSALSTPSHVMGTIIMMRANPIK</sequence>